<dbReference type="RefSeq" id="WP_047856501.1">
    <property type="nucleotide sequence ID" value="NZ_CP011509.1"/>
</dbReference>
<sequence length="264" mass="29420">MPRLKLTLEYDGTRYVGWQVQPNGVSIQARLRQALEQLLGEQVELEVAGRTDSGVHATGQVVCFGTPRVLPLKAYWKGLNGLLPEDIAVVRAEEVPPEFDPRRWSHGKRYRYRVSNRPSRSPLRRFTHWEVFSPLDVEAMRRGAAHLLGRHDYSAFRASDCQAAHAVREVRRVDIQGTSGEEVSVTVEGTAFLKHMVRNLVGTLVEVGKGRRPDTWVAEVLASRERKRAGPTAPAHGLVLEEVFYGDGPPPRTPGGTADGDDEE</sequence>
<reference evidence="10 12" key="1">
    <citation type="submission" date="2015-05" db="EMBL/GenBank/DDBJ databases">
        <title>Genome assembly of Archangium gephyra DSM 2261.</title>
        <authorList>
            <person name="Sharma G."/>
            <person name="Subramanian S."/>
        </authorList>
    </citation>
    <scope>NUCLEOTIDE SEQUENCE [LARGE SCALE GENOMIC DNA]</scope>
    <source>
        <strain evidence="10 12">DSM 2261</strain>
    </source>
</reference>
<feature type="domain" description="Pseudouridine synthase I TruA alpha/beta" evidence="9">
    <location>
        <begin position="144"/>
        <end position="245"/>
    </location>
</feature>
<evidence type="ECO:0000256" key="3">
    <source>
        <dbReference type="ARBA" id="ARBA00023235"/>
    </source>
</evidence>
<dbReference type="AlphaFoldDB" id="A0AAC8TDL4"/>
<proteinExistence type="inferred from homology"/>
<feature type="region of interest" description="Disordered" evidence="8">
    <location>
        <begin position="243"/>
        <end position="264"/>
    </location>
</feature>
<evidence type="ECO:0000313" key="12">
    <source>
        <dbReference type="Proteomes" id="UP000035579"/>
    </source>
</evidence>
<feature type="active site" description="Nucleophile" evidence="4 5">
    <location>
        <position position="52"/>
    </location>
</feature>
<dbReference type="KEGG" id="age:AA314_03713"/>
<protein>
    <recommendedName>
        <fullName evidence="4">tRNA pseudouridine synthase A</fullName>
        <ecNumber evidence="4">5.4.99.12</ecNumber>
    </recommendedName>
    <alternativeName>
        <fullName evidence="4">tRNA pseudouridine(38-40) synthase</fullName>
    </alternativeName>
    <alternativeName>
        <fullName evidence="4">tRNA pseudouridylate synthase I</fullName>
    </alternativeName>
    <alternativeName>
        <fullName evidence="4">tRNA-uridine isomerase I</fullName>
    </alternativeName>
</protein>
<dbReference type="GO" id="GO:0031119">
    <property type="term" value="P:tRNA pseudouridine synthesis"/>
    <property type="evidence" value="ECO:0007669"/>
    <property type="project" value="UniProtKB-UniRule"/>
</dbReference>
<dbReference type="InterPro" id="IPR020103">
    <property type="entry name" value="PsdUridine_synth_cat_dom_sf"/>
</dbReference>
<dbReference type="EC" id="5.4.99.12" evidence="4"/>
<evidence type="ECO:0000259" key="9">
    <source>
        <dbReference type="Pfam" id="PF01416"/>
    </source>
</evidence>
<dbReference type="NCBIfam" id="TIGR00071">
    <property type="entry name" value="hisT_truA"/>
    <property type="match status" value="1"/>
</dbReference>
<evidence type="ECO:0000256" key="4">
    <source>
        <dbReference type="HAMAP-Rule" id="MF_00171"/>
    </source>
</evidence>
<evidence type="ECO:0000313" key="10">
    <source>
        <dbReference type="EMBL" id="AKJ02087.1"/>
    </source>
</evidence>
<evidence type="ECO:0000256" key="2">
    <source>
        <dbReference type="ARBA" id="ARBA00022694"/>
    </source>
</evidence>
<dbReference type="HAMAP" id="MF_00171">
    <property type="entry name" value="TruA"/>
    <property type="match status" value="1"/>
</dbReference>
<comment type="catalytic activity">
    <reaction evidence="4 7">
        <text>uridine(38/39/40) in tRNA = pseudouridine(38/39/40) in tRNA</text>
        <dbReference type="Rhea" id="RHEA:22376"/>
        <dbReference type="Rhea" id="RHEA-COMP:10085"/>
        <dbReference type="Rhea" id="RHEA-COMP:10087"/>
        <dbReference type="ChEBI" id="CHEBI:65314"/>
        <dbReference type="ChEBI" id="CHEBI:65315"/>
        <dbReference type="EC" id="5.4.99.12"/>
    </reaction>
</comment>
<feature type="domain" description="Pseudouridine synthase I TruA alpha/beta" evidence="9">
    <location>
        <begin position="9"/>
        <end position="100"/>
    </location>
</feature>
<organism evidence="10 12">
    <name type="scientific">Archangium gephyra</name>
    <dbReference type="NCBI Taxonomy" id="48"/>
    <lineage>
        <taxon>Bacteria</taxon>
        <taxon>Pseudomonadati</taxon>
        <taxon>Myxococcota</taxon>
        <taxon>Myxococcia</taxon>
        <taxon>Myxococcales</taxon>
        <taxon>Cystobacterineae</taxon>
        <taxon>Archangiaceae</taxon>
        <taxon>Archangium</taxon>
    </lineage>
</organism>
<evidence type="ECO:0000256" key="8">
    <source>
        <dbReference type="SAM" id="MobiDB-lite"/>
    </source>
</evidence>
<dbReference type="EMBL" id="QUMU01000008">
    <property type="protein sequence ID" value="REG28982.1"/>
    <property type="molecule type" value="Genomic_DNA"/>
</dbReference>
<dbReference type="Gene3D" id="3.30.70.660">
    <property type="entry name" value="Pseudouridine synthase I, catalytic domain, C-terminal subdomain"/>
    <property type="match status" value="1"/>
</dbReference>
<dbReference type="Proteomes" id="UP000256345">
    <property type="component" value="Unassembled WGS sequence"/>
</dbReference>
<dbReference type="Gene3D" id="3.30.70.580">
    <property type="entry name" value="Pseudouridine synthase I, catalytic domain, N-terminal subdomain"/>
    <property type="match status" value="1"/>
</dbReference>
<evidence type="ECO:0000313" key="13">
    <source>
        <dbReference type="Proteomes" id="UP000256345"/>
    </source>
</evidence>
<keyword evidence="13" id="KW-1185">Reference proteome</keyword>
<comment type="caution">
    <text evidence="4">Lacks conserved residue(s) required for the propagation of feature annotation.</text>
</comment>
<evidence type="ECO:0000256" key="6">
    <source>
        <dbReference type="PIRSR" id="PIRSR001430-2"/>
    </source>
</evidence>
<evidence type="ECO:0000313" key="11">
    <source>
        <dbReference type="EMBL" id="REG28982.1"/>
    </source>
</evidence>
<reference evidence="11 13" key="2">
    <citation type="submission" date="2018-08" db="EMBL/GenBank/DDBJ databases">
        <title>Genomic Encyclopedia of Archaeal and Bacterial Type Strains, Phase II (KMG-II): from individual species to whole genera.</title>
        <authorList>
            <person name="Goeker M."/>
        </authorList>
    </citation>
    <scope>NUCLEOTIDE SEQUENCE [LARGE SCALE GENOMIC DNA]</scope>
    <source>
        <strain evidence="11 13">DSM 2261</strain>
    </source>
</reference>
<comment type="similarity">
    <text evidence="1 4 7">Belongs to the tRNA pseudouridine synthase TruA family.</text>
</comment>
<comment type="subunit">
    <text evidence="4">Homodimer.</text>
</comment>
<dbReference type="PANTHER" id="PTHR11142">
    <property type="entry name" value="PSEUDOURIDYLATE SYNTHASE"/>
    <property type="match status" value="1"/>
</dbReference>
<feature type="binding site" evidence="4 6">
    <location>
        <position position="110"/>
    </location>
    <ligand>
        <name>substrate</name>
    </ligand>
</feature>
<comment type="function">
    <text evidence="4">Formation of pseudouridine at positions 38, 39 and 40 in the anticodon stem and loop of transfer RNAs.</text>
</comment>
<dbReference type="InterPro" id="IPR020094">
    <property type="entry name" value="TruA/RsuA/RluB/E/F_N"/>
</dbReference>
<dbReference type="PIRSF" id="PIRSF001430">
    <property type="entry name" value="tRNA_psdUrid_synth"/>
    <property type="match status" value="1"/>
</dbReference>
<dbReference type="FunFam" id="3.30.70.580:FF:000001">
    <property type="entry name" value="tRNA pseudouridine synthase A"/>
    <property type="match status" value="1"/>
</dbReference>
<dbReference type="InterPro" id="IPR020097">
    <property type="entry name" value="PsdUridine_synth_TruA_a/b_dom"/>
</dbReference>
<dbReference type="SUPFAM" id="SSF55120">
    <property type="entry name" value="Pseudouridine synthase"/>
    <property type="match status" value="1"/>
</dbReference>
<keyword evidence="3 4" id="KW-0413">Isomerase</keyword>
<dbReference type="InterPro" id="IPR020095">
    <property type="entry name" value="PsdUridine_synth_TruA_C"/>
</dbReference>
<dbReference type="Pfam" id="PF01416">
    <property type="entry name" value="PseudoU_synth_1"/>
    <property type="match status" value="2"/>
</dbReference>
<dbReference type="PANTHER" id="PTHR11142:SF0">
    <property type="entry name" value="TRNA PSEUDOURIDINE SYNTHASE-LIKE 1"/>
    <property type="match status" value="1"/>
</dbReference>
<dbReference type="Proteomes" id="UP000035579">
    <property type="component" value="Chromosome"/>
</dbReference>
<keyword evidence="2 4" id="KW-0819">tRNA processing</keyword>
<evidence type="ECO:0000256" key="7">
    <source>
        <dbReference type="RuleBase" id="RU003792"/>
    </source>
</evidence>
<dbReference type="EMBL" id="CP011509">
    <property type="protein sequence ID" value="AKJ02087.1"/>
    <property type="molecule type" value="Genomic_DNA"/>
</dbReference>
<evidence type="ECO:0000256" key="1">
    <source>
        <dbReference type="ARBA" id="ARBA00009375"/>
    </source>
</evidence>
<dbReference type="GO" id="GO:0160147">
    <property type="term" value="F:tRNA pseudouridine(38-40) synthase activity"/>
    <property type="evidence" value="ECO:0007669"/>
    <property type="project" value="UniProtKB-EC"/>
</dbReference>
<accession>A0AAC8TDL4</accession>
<evidence type="ECO:0000256" key="5">
    <source>
        <dbReference type="PIRSR" id="PIRSR001430-1"/>
    </source>
</evidence>
<name>A0AAC8TDL4_9BACT</name>
<dbReference type="GO" id="GO:0003723">
    <property type="term" value="F:RNA binding"/>
    <property type="evidence" value="ECO:0007669"/>
    <property type="project" value="InterPro"/>
</dbReference>
<dbReference type="CDD" id="cd02570">
    <property type="entry name" value="PseudoU_synth_EcTruA"/>
    <property type="match status" value="1"/>
</dbReference>
<gene>
    <name evidence="4" type="primary">truA</name>
    <name evidence="10" type="ORF">AA314_03713</name>
    <name evidence="11" type="ORF">ATI61_108525</name>
</gene>
<dbReference type="InterPro" id="IPR001406">
    <property type="entry name" value="PsdUridine_synth_TruA"/>
</dbReference>